<accession>A0AB40CJE9</accession>
<name>A0AB40CJE9_DIOCR</name>
<organism evidence="2 3">
    <name type="scientific">Dioscorea cayennensis subsp. rotundata</name>
    <name type="common">White Guinea yam</name>
    <name type="synonym">Dioscorea rotundata</name>
    <dbReference type="NCBI Taxonomy" id="55577"/>
    <lineage>
        <taxon>Eukaryota</taxon>
        <taxon>Viridiplantae</taxon>
        <taxon>Streptophyta</taxon>
        <taxon>Embryophyta</taxon>
        <taxon>Tracheophyta</taxon>
        <taxon>Spermatophyta</taxon>
        <taxon>Magnoliopsida</taxon>
        <taxon>Liliopsida</taxon>
        <taxon>Dioscoreales</taxon>
        <taxon>Dioscoreaceae</taxon>
        <taxon>Dioscorea</taxon>
    </lineage>
</organism>
<sequence>MRPDQQWMYQRRTRGLIDPMFIVGINSFVEFAKAHLNCLDGQLMRCPCNQKKCRNWKFLDKDTIKSHIAKYGFVENYETWIHHGESDDIDVLSENAVVGEAFAQHVGVDNMTPLETMIRDAAGPSFQSDDYEDNPTPSIQHVYDMLRAEQQELWPNNPNGISKLSVVARLMNLKAEHHFSERLYDDFCQLMKECLPTDNVMVDGFYETKQLVRGLGLPVEQIDCCKRGCMLYWGEDSELTTCKFCDHDRFKKGRIDTDSRKANIAYKKMFYFPLTPRLQRLYASNATAKHMVWHERHEMDNDDVMRHCSNSLAWKHFNSMHPSFASECRNVRLGLCTDGFQPFGQSGRQYSSWLVIITPYNLPPWMCMKEEYMFLSIIVPGPSNLKDKLDVFLQPLVAELKDLWEVGVETYDVARKQNFMMKAALLWTINDFPAYSMLSGWSTTGKLACPYCMEDFDAFTLTKGGKASWFDNHRKFLSPDHPYRRNKKRFRKGNVIKKCAPRVKSGFEILKEIESFGL</sequence>
<dbReference type="Pfam" id="PF02992">
    <property type="entry name" value="Transposase_21"/>
    <property type="match status" value="1"/>
</dbReference>
<gene>
    <name evidence="3" type="primary">LOC120276047</name>
</gene>
<dbReference type="InterPro" id="IPR029480">
    <property type="entry name" value="Transpos_assoc"/>
</dbReference>
<evidence type="ECO:0000313" key="3">
    <source>
        <dbReference type="RefSeq" id="XP_039138725.1"/>
    </source>
</evidence>
<feature type="domain" description="Transposase-associated" evidence="1">
    <location>
        <begin position="6"/>
        <end position="85"/>
    </location>
</feature>
<dbReference type="GeneID" id="120276047"/>
<dbReference type="PANTHER" id="PTHR10775">
    <property type="entry name" value="OS08G0208400 PROTEIN"/>
    <property type="match status" value="1"/>
</dbReference>
<dbReference type="Pfam" id="PF13963">
    <property type="entry name" value="Transpos_assoc"/>
    <property type="match status" value="1"/>
</dbReference>
<reference evidence="3" key="1">
    <citation type="submission" date="2025-08" db="UniProtKB">
        <authorList>
            <consortium name="RefSeq"/>
        </authorList>
    </citation>
    <scope>IDENTIFICATION</scope>
</reference>
<evidence type="ECO:0000259" key="1">
    <source>
        <dbReference type="Pfam" id="PF13963"/>
    </source>
</evidence>
<keyword evidence="2" id="KW-1185">Reference proteome</keyword>
<dbReference type="InterPro" id="IPR004242">
    <property type="entry name" value="Transposase_21"/>
</dbReference>
<dbReference type="Proteomes" id="UP001515500">
    <property type="component" value="Chromosome 14"/>
</dbReference>
<dbReference type="PANTHER" id="PTHR10775:SF182">
    <property type="entry name" value="TRANSPOSON, EN_SPM-LIKE, TRANSPOSASE-ASSOCIATED DOMAIN PROTEIN-RELATED"/>
    <property type="match status" value="1"/>
</dbReference>
<protein>
    <submittedName>
        <fullName evidence="3">Uncharacterized protein LOC120276047</fullName>
    </submittedName>
</protein>
<proteinExistence type="predicted"/>
<dbReference type="RefSeq" id="XP_039138725.1">
    <property type="nucleotide sequence ID" value="XM_039282791.1"/>
</dbReference>
<evidence type="ECO:0000313" key="2">
    <source>
        <dbReference type="Proteomes" id="UP001515500"/>
    </source>
</evidence>
<dbReference type="AlphaFoldDB" id="A0AB40CJE9"/>